<keyword evidence="2" id="KW-1185">Reference proteome</keyword>
<name>A0A0C3I8F3_PISTI</name>
<dbReference type="HOGENOM" id="CLU_037269_6_2_1"/>
<evidence type="ECO:0008006" key="3">
    <source>
        <dbReference type="Google" id="ProtNLM"/>
    </source>
</evidence>
<reference evidence="2" key="2">
    <citation type="submission" date="2015-01" db="EMBL/GenBank/DDBJ databases">
        <title>Evolutionary Origins and Diversification of the Mycorrhizal Mutualists.</title>
        <authorList>
            <consortium name="DOE Joint Genome Institute"/>
            <consortium name="Mycorrhizal Genomics Consortium"/>
            <person name="Kohler A."/>
            <person name="Kuo A."/>
            <person name="Nagy L.G."/>
            <person name="Floudas D."/>
            <person name="Copeland A."/>
            <person name="Barry K.W."/>
            <person name="Cichocki N."/>
            <person name="Veneault-Fourrey C."/>
            <person name="LaButti K."/>
            <person name="Lindquist E.A."/>
            <person name="Lipzen A."/>
            <person name="Lundell T."/>
            <person name="Morin E."/>
            <person name="Murat C."/>
            <person name="Riley R."/>
            <person name="Ohm R."/>
            <person name="Sun H."/>
            <person name="Tunlid A."/>
            <person name="Henrissat B."/>
            <person name="Grigoriev I.V."/>
            <person name="Hibbett D.S."/>
            <person name="Martin F."/>
        </authorList>
    </citation>
    <scope>NUCLEOTIDE SEQUENCE [LARGE SCALE GENOMIC DNA]</scope>
    <source>
        <strain evidence="2">Marx 270</strain>
    </source>
</reference>
<evidence type="ECO:0000313" key="2">
    <source>
        <dbReference type="Proteomes" id="UP000054217"/>
    </source>
</evidence>
<dbReference type="EMBL" id="KN832175">
    <property type="protein sequence ID" value="KIN93377.1"/>
    <property type="molecule type" value="Genomic_DNA"/>
</dbReference>
<dbReference type="STRING" id="870435.A0A0C3I8F3"/>
<reference evidence="1 2" key="1">
    <citation type="submission" date="2014-04" db="EMBL/GenBank/DDBJ databases">
        <authorList>
            <consortium name="DOE Joint Genome Institute"/>
            <person name="Kuo A."/>
            <person name="Kohler A."/>
            <person name="Costa M.D."/>
            <person name="Nagy L.G."/>
            <person name="Floudas D."/>
            <person name="Copeland A."/>
            <person name="Barry K.W."/>
            <person name="Cichocki N."/>
            <person name="Veneault-Fourrey C."/>
            <person name="LaButti K."/>
            <person name="Lindquist E.A."/>
            <person name="Lipzen A."/>
            <person name="Lundell T."/>
            <person name="Morin E."/>
            <person name="Murat C."/>
            <person name="Sun H."/>
            <person name="Tunlid A."/>
            <person name="Henrissat B."/>
            <person name="Grigoriev I.V."/>
            <person name="Hibbett D.S."/>
            <person name="Martin F."/>
            <person name="Nordberg H.P."/>
            <person name="Cantor M.N."/>
            <person name="Hua S.X."/>
        </authorList>
    </citation>
    <scope>NUCLEOTIDE SEQUENCE [LARGE SCALE GENOMIC DNA]</scope>
    <source>
        <strain evidence="1 2">Marx 270</strain>
    </source>
</reference>
<dbReference type="AlphaFoldDB" id="A0A0C3I8F3"/>
<evidence type="ECO:0000313" key="1">
    <source>
        <dbReference type="EMBL" id="KIN93377.1"/>
    </source>
</evidence>
<dbReference type="InParanoid" id="A0A0C3I8F3"/>
<dbReference type="InterPro" id="IPR002060">
    <property type="entry name" value="Squ/phyt_synthse"/>
</dbReference>
<gene>
    <name evidence="1" type="ORF">M404DRAFT_17302</name>
</gene>
<dbReference type="OrthoDB" id="270318at2759"/>
<dbReference type="Proteomes" id="UP000054217">
    <property type="component" value="Unassembled WGS sequence"/>
</dbReference>
<accession>A0A0C3I8F3</accession>
<dbReference type="SUPFAM" id="SSF48576">
    <property type="entry name" value="Terpenoid synthases"/>
    <property type="match status" value="1"/>
</dbReference>
<dbReference type="InterPro" id="IPR008949">
    <property type="entry name" value="Isoprenoid_synthase_dom_sf"/>
</dbReference>
<sequence length="342" mass="38861">MVPLRQWRTTAHLAGHAWRLGRLWNSNTFSTTPCVRSSAGISEAADYCKDLVRKHDYEAFLTSQLYPRVYRPGYYALRAFYIELATVKEAVSQTTLGQGRFVFWRNAVKDIFKVSGFWRVGIYISLTSGQNAPPRHPIAIALHQVTQNSHLAQYHFQRMIDAREEELFSPTHLTVESMTAHAESTSSTFFYLILSMLRQESAIFSHAASHLGIAQSFATFLRALPFHASKGVMVIPAEITAKHGVKQQEVFSKHATSKELEDAVFELATIANDNMMTAREMFKETGGKVPQAVMPLFSAAIPTASILTRLESVNFDVFHPSLQVRDWKLPWRVYTSYYNRQF</sequence>
<organism evidence="1 2">
    <name type="scientific">Pisolithus tinctorius Marx 270</name>
    <dbReference type="NCBI Taxonomy" id="870435"/>
    <lineage>
        <taxon>Eukaryota</taxon>
        <taxon>Fungi</taxon>
        <taxon>Dikarya</taxon>
        <taxon>Basidiomycota</taxon>
        <taxon>Agaricomycotina</taxon>
        <taxon>Agaricomycetes</taxon>
        <taxon>Agaricomycetidae</taxon>
        <taxon>Boletales</taxon>
        <taxon>Sclerodermatineae</taxon>
        <taxon>Pisolithaceae</taxon>
        <taxon>Pisolithus</taxon>
    </lineage>
</organism>
<proteinExistence type="predicted"/>
<dbReference type="Pfam" id="PF00494">
    <property type="entry name" value="SQS_PSY"/>
    <property type="match status" value="1"/>
</dbReference>
<protein>
    <recommendedName>
        <fullName evidence="3">NADH dehydrogenase (Ubiquinone) complex I, assembly factor 6</fullName>
    </recommendedName>
</protein>
<dbReference type="Gene3D" id="1.10.600.10">
    <property type="entry name" value="Farnesyl Diphosphate Synthase"/>
    <property type="match status" value="1"/>
</dbReference>